<dbReference type="STRING" id="258723.GCA_900169305_00737"/>
<keyword evidence="2" id="KW-0805">Transcription regulation</keyword>
<evidence type="ECO:0000256" key="1">
    <source>
        <dbReference type="ARBA" id="ARBA00022491"/>
    </source>
</evidence>
<evidence type="ECO:0000256" key="3">
    <source>
        <dbReference type="ARBA" id="ARBA00023125"/>
    </source>
</evidence>
<proteinExistence type="predicted"/>
<evidence type="ECO:0000313" key="6">
    <source>
        <dbReference type="EMBL" id="SFK17165.1"/>
    </source>
</evidence>
<evidence type="ECO:0000256" key="4">
    <source>
        <dbReference type="ARBA" id="ARBA00023163"/>
    </source>
</evidence>
<feature type="domain" description="HTH gntR-type" evidence="5">
    <location>
        <begin position="1"/>
        <end position="69"/>
    </location>
</feature>
<dbReference type="SUPFAM" id="SSF64288">
    <property type="entry name" value="Chorismate lyase-like"/>
    <property type="match status" value="1"/>
</dbReference>
<evidence type="ECO:0000259" key="5">
    <source>
        <dbReference type="PROSITE" id="PS50949"/>
    </source>
</evidence>
<protein>
    <submittedName>
        <fullName evidence="6">Transcriptional regulator, GntR family</fullName>
    </submittedName>
</protein>
<dbReference type="Pfam" id="PF00392">
    <property type="entry name" value="GntR"/>
    <property type="match status" value="1"/>
</dbReference>
<dbReference type="AlphaFoldDB" id="A0A1I3XC69"/>
<dbReference type="InterPro" id="IPR000524">
    <property type="entry name" value="Tscrpt_reg_HTH_GntR"/>
</dbReference>
<dbReference type="PROSITE" id="PS50949">
    <property type="entry name" value="HTH_GNTR"/>
    <property type="match status" value="1"/>
</dbReference>
<name>A0A1I3XC69_9LACT</name>
<sequence>MPKYKKVAEMIRERIKNNTYTVDEKLPDQNSLADEFNTSRVTVKRALDLLTTAGLVYTIQGSGTYVKRNALLQAQSSIQIGHNVGLTTAVQDEVELQSEIIKFNVRFPDEQERQQLMINKETPVYHYQRLRILGGKPYSLENTVVPVHIIPGITEEVLKDSVYRYIRRELGIVFGDNRQIVRAAKPNQLDKKYLDCKDDDPILEVEKVMFLKTGTPFEYSKVHHRFDMVEMSFINQDS</sequence>
<keyword evidence="1" id="KW-0678">Repressor</keyword>
<evidence type="ECO:0000313" key="7">
    <source>
        <dbReference type="Proteomes" id="UP000199589"/>
    </source>
</evidence>
<dbReference type="InterPro" id="IPR011663">
    <property type="entry name" value="UTRA"/>
</dbReference>
<dbReference type="SMART" id="SM00866">
    <property type="entry name" value="UTRA"/>
    <property type="match status" value="1"/>
</dbReference>
<dbReference type="FunFam" id="1.10.10.10:FF:000079">
    <property type="entry name" value="GntR family transcriptional regulator"/>
    <property type="match status" value="1"/>
</dbReference>
<dbReference type="SUPFAM" id="SSF46785">
    <property type="entry name" value="Winged helix' DNA-binding domain"/>
    <property type="match status" value="1"/>
</dbReference>
<dbReference type="GO" id="GO:0045892">
    <property type="term" value="P:negative regulation of DNA-templated transcription"/>
    <property type="evidence" value="ECO:0007669"/>
    <property type="project" value="TreeGrafter"/>
</dbReference>
<dbReference type="InterPro" id="IPR028978">
    <property type="entry name" value="Chorismate_lyase_/UTRA_dom_sf"/>
</dbReference>
<dbReference type="Proteomes" id="UP000199589">
    <property type="component" value="Unassembled WGS sequence"/>
</dbReference>
<keyword evidence="7" id="KW-1185">Reference proteome</keyword>
<gene>
    <name evidence="6" type="ORF">SAMN04488569_101347</name>
</gene>
<dbReference type="InterPro" id="IPR036388">
    <property type="entry name" value="WH-like_DNA-bd_sf"/>
</dbReference>
<evidence type="ECO:0000256" key="2">
    <source>
        <dbReference type="ARBA" id="ARBA00023015"/>
    </source>
</evidence>
<dbReference type="InterPro" id="IPR050679">
    <property type="entry name" value="Bact_HTH_transcr_reg"/>
</dbReference>
<dbReference type="CDD" id="cd07377">
    <property type="entry name" value="WHTH_GntR"/>
    <property type="match status" value="1"/>
</dbReference>
<organism evidence="6 7">
    <name type="scientific">Marinilactibacillus piezotolerans</name>
    <dbReference type="NCBI Taxonomy" id="258723"/>
    <lineage>
        <taxon>Bacteria</taxon>
        <taxon>Bacillati</taxon>
        <taxon>Bacillota</taxon>
        <taxon>Bacilli</taxon>
        <taxon>Lactobacillales</taxon>
        <taxon>Carnobacteriaceae</taxon>
        <taxon>Marinilactibacillus</taxon>
    </lineage>
</organism>
<dbReference type="RefSeq" id="WP_091896830.1">
    <property type="nucleotide sequence ID" value="NZ_FOSJ01000013.1"/>
</dbReference>
<accession>A0A1I3XC69</accession>
<dbReference type="EMBL" id="FOSJ01000013">
    <property type="protein sequence ID" value="SFK17165.1"/>
    <property type="molecule type" value="Genomic_DNA"/>
</dbReference>
<dbReference type="PANTHER" id="PTHR44846:SF5">
    <property type="entry name" value="HTH-TYPE TRANSCRIPTIONAL REGULATOR GMUR"/>
    <property type="match status" value="1"/>
</dbReference>
<keyword evidence="3" id="KW-0238">DNA-binding</keyword>
<dbReference type="GO" id="GO:0003700">
    <property type="term" value="F:DNA-binding transcription factor activity"/>
    <property type="evidence" value="ECO:0007669"/>
    <property type="project" value="InterPro"/>
</dbReference>
<dbReference type="FunFam" id="3.40.1410.10:FF:000008">
    <property type="entry name" value="Transcriptional regulator, GntR family"/>
    <property type="match status" value="1"/>
</dbReference>
<dbReference type="SMART" id="SM00345">
    <property type="entry name" value="HTH_GNTR"/>
    <property type="match status" value="1"/>
</dbReference>
<dbReference type="GO" id="GO:0003677">
    <property type="term" value="F:DNA binding"/>
    <property type="evidence" value="ECO:0007669"/>
    <property type="project" value="UniProtKB-KW"/>
</dbReference>
<dbReference type="InterPro" id="IPR036390">
    <property type="entry name" value="WH_DNA-bd_sf"/>
</dbReference>
<reference evidence="7" key="1">
    <citation type="submission" date="2016-10" db="EMBL/GenBank/DDBJ databases">
        <authorList>
            <person name="Varghese N."/>
            <person name="Submissions S."/>
        </authorList>
    </citation>
    <scope>NUCLEOTIDE SEQUENCE [LARGE SCALE GENOMIC DNA]</scope>
    <source>
        <strain evidence="7">DSM 16108</strain>
    </source>
</reference>
<keyword evidence="4" id="KW-0804">Transcription</keyword>
<dbReference type="Gene3D" id="1.10.10.10">
    <property type="entry name" value="Winged helix-like DNA-binding domain superfamily/Winged helix DNA-binding domain"/>
    <property type="match status" value="1"/>
</dbReference>
<dbReference type="PANTHER" id="PTHR44846">
    <property type="entry name" value="MANNOSYL-D-GLYCERATE TRANSPORT/METABOLISM SYSTEM REPRESSOR MNGR-RELATED"/>
    <property type="match status" value="1"/>
</dbReference>
<dbReference type="PRINTS" id="PR00035">
    <property type="entry name" value="HTHGNTR"/>
</dbReference>
<dbReference type="Gene3D" id="3.40.1410.10">
    <property type="entry name" value="Chorismate lyase-like"/>
    <property type="match status" value="1"/>
</dbReference>
<dbReference type="OrthoDB" id="9815017at2"/>
<dbReference type="Pfam" id="PF07702">
    <property type="entry name" value="UTRA"/>
    <property type="match status" value="1"/>
</dbReference>